<protein>
    <submittedName>
        <fullName evidence="1">Uncharacterized protein</fullName>
    </submittedName>
</protein>
<dbReference type="AlphaFoldDB" id="A0A7J6SPT6"/>
<gene>
    <name evidence="1" type="ORF">FOZ62_014167</name>
</gene>
<organism evidence="1 2">
    <name type="scientific">Perkinsus olseni</name>
    <name type="common">Perkinsus atlanticus</name>
    <dbReference type="NCBI Taxonomy" id="32597"/>
    <lineage>
        <taxon>Eukaryota</taxon>
        <taxon>Sar</taxon>
        <taxon>Alveolata</taxon>
        <taxon>Perkinsozoa</taxon>
        <taxon>Perkinsea</taxon>
        <taxon>Perkinsida</taxon>
        <taxon>Perkinsidae</taxon>
        <taxon>Perkinsus</taxon>
    </lineage>
</organism>
<name>A0A7J6SPT6_PEROL</name>
<evidence type="ECO:0000313" key="1">
    <source>
        <dbReference type="EMBL" id="KAF4734833.1"/>
    </source>
</evidence>
<feature type="non-terminal residue" evidence="1">
    <location>
        <position position="1"/>
    </location>
</feature>
<accession>A0A7J6SPT6</accession>
<proteinExistence type="predicted"/>
<dbReference type="EMBL" id="JABANM010013133">
    <property type="protein sequence ID" value="KAF4734833.1"/>
    <property type="molecule type" value="Genomic_DNA"/>
</dbReference>
<reference evidence="1 2" key="1">
    <citation type="submission" date="2020-04" db="EMBL/GenBank/DDBJ databases">
        <title>Perkinsus olseni comparative genomics.</title>
        <authorList>
            <person name="Bogema D.R."/>
        </authorList>
    </citation>
    <scope>NUCLEOTIDE SEQUENCE [LARGE SCALE GENOMIC DNA]</scope>
    <source>
        <strain evidence="1">ATCC PRA-205</strain>
    </source>
</reference>
<dbReference type="Proteomes" id="UP000574390">
    <property type="component" value="Unassembled WGS sequence"/>
</dbReference>
<evidence type="ECO:0000313" key="2">
    <source>
        <dbReference type="Proteomes" id="UP000574390"/>
    </source>
</evidence>
<sequence length="146" mass="16041">IGTHMRSVAISESSVASTKRSEASVEARTAYFSINGVRFGDKNHSRTHFLLALVGAMGAEMKARITAVLVDRQPWFGMRCSPMATSCDKVTVQRRTLQAIYAMGLVRGRIVAYLLAARLATEKIGDGLTELAYYALREFEDKGAHL</sequence>
<comment type="caution">
    <text evidence="1">The sequence shown here is derived from an EMBL/GenBank/DDBJ whole genome shotgun (WGS) entry which is preliminary data.</text>
</comment>